<dbReference type="EMBL" id="KI294851">
    <property type="protein sequence ID" value="ESA03729.1"/>
    <property type="molecule type" value="Genomic_DNA"/>
</dbReference>
<sequence length="442" mass="50748">FDFTSEVTKNISIAEEKNYNAGYLFLRNQEEVDHSLIPLLPGYIVFTSAGKKRFKLSILESNNQLLFYWKEFGSDTSYVNRKAQGFEQVAFYYMLKKYGFVTTNSIQYVLGLNIPEIINELKQLVYEKFVIISQEIQKLVENEINEKKLGSTIFMSISHYLSILLSLPCSDCHDIIVSNRTFYTTVVGFNLTCIIKCLLCKTSMQYSNEDSDIKYSHLIAGATLTGRMNRNSFQTALATIEVTNQCSYNYQPVIAFHTIENSRSVKYDDSSKIVHKENFNGTSRQMEHAILFALLNDIMPILKETDFTLHICVDGNLETNKTLACILAVSRIFADLKHVSKNIQKNLNAMISKVRVVATGVDFSYSDICNILKFVQERSRQVIKNRSAIQQKNEARKEQYELVSYKSKVSEQIHENIFWPSFGELLTDFDVIVKCRLVRANC</sequence>
<proteinExistence type="predicted"/>
<feature type="non-terminal residue" evidence="1">
    <location>
        <position position="1"/>
    </location>
</feature>
<name>U9T6C3_RHIID</name>
<dbReference type="HOGENOM" id="CLU_620514_0_0_1"/>
<protein>
    <submittedName>
        <fullName evidence="1">Uncharacterized protein</fullName>
    </submittedName>
</protein>
<dbReference type="AlphaFoldDB" id="U9T6C3"/>
<accession>U9T6C3</accession>
<organism evidence="1">
    <name type="scientific">Rhizophagus irregularis (strain DAOM 181602 / DAOM 197198 / MUCL 43194)</name>
    <name type="common">Arbuscular mycorrhizal fungus</name>
    <name type="synonym">Glomus intraradices</name>
    <dbReference type="NCBI Taxonomy" id="747089"/>
    <lineage>
        <taxon>Eukaryota</taxon>
        <taxon>Fungi</taxon>
        <taxon>Fungi incertae sedis</taxon>
        <taxon>Mucoromycota</taxon>
        <taxon>Glomeromycotina</taxon>
        <taxon>Glomeromycetes</taxon>
        <taxon>Glomerales</taxon>
        <taxon>Glomeraceae</taxon>
        <taxon>Rhizophagus</taxon>
    </lineage>
</organism>
<reference evidence="1" key="1">
    <citation type="submission" date="2013-07" db="EMBL/GenBank/DDBJ databases">
        <title>The genome of an arbuscular mycorrhizal fungus provides insights into the evolution of the oldest plant symbiosis.</title>
        <authorList>
            <consortium name="DOE Joint Genome Institute"/>
            <person name="Tisserant E."/>
            <person name="Malbreil M."/>
            <person name="Kuo A."/>
            <person name="Kohler A."/>
            <person name="Symeonidi A."/>
            <person name="Balestrini R."/>
            <person name="Charron P."/>
            <person name="Duensing N."/>
            <person name="Frei-dit-Frey N."/>
            <person name="Gianinazzi-Pearson V."/>
            <person name="Gilbert B."/>
            <person name="Handa Y."/>
            <person name="Hijri M."/>
            <person name="Kaul R."/>
            <person name="Kawaguchi M."/>
            <person name="Krajinski F."/>
            <person name="Lammers P."/>
            <person name="Lapierre D."/>
            <person name="Masclaux F.G."/>
            <person name="Murat C."/>
            <person name="Morin E."/>
            <person name="Ndikumana S."/>
            <person name="Pagni M."/>
            <person name="Petitpierre D."/>
            <person name="Requena N."/>
            <person name="Rosikiewicz P."/>
            <person name="Riley R."/>
            <person name="Saito K."/>
            <person name="San Clemente H."/>
            <person name="Shapiro H."/>
            <person name="van Tuinen D."/>
            <person name="Becard G."/>
            <person name="Bonfante P."/>
            <person name="Paszkowski U."/>
            <person name="Shachar-Hill Y."/>
            <person name="Young J.P."/>
            <person name="Sanders I.R."/>
            <person name="Henrissat B."/>
            <person name="Rensing S.A."/>
            <person name="Grigoriev I.V."/>
            <person name="Corradi N."/>
            <person name="Roux C."/>
            <person name="Martin F."/>
        </authorList>
    </citation>
    <scope>NUCLEOTIDE SEQUENCE</scope>
    <source>
        <strain evidence="1">DAOM 197198</strain>
    </source>
</reference>
<gene>
    <name evidence="1" type="ORF">GLOINDRAFT_85721</name>
</gene>
<evidence type="ECO:0000313" key="1">
    <source>
        <dbReference type="EMBL" id="ESA03729.1"/>
    </source>
</evidence>